<evidence type="ECO:0000256" key="1">
    <source>
        <dbReference type="SAM" id="MobiDB-lite"/>
    </source>
</evidence>
<dbReference type="EMBL" id="JADGJH010000500">
    <property type="protein sequence ID" value="KAJ3127639.1"/>
    <property type="molecule type" value="Genomic_DNA"/>
</dbReference>
<dbReference type="Proteomes" id="UP001211907">
    <property type="component" value="Unassembled WGS sequence"/>
</dbReference>
<keyword evidence="2" id="KW-0472">Membrane</keyword>
<keyword evidence="2" id="KW-0812">Transmembrane</keyword>
<feature type="transmembrane region" description="Helical" evidence="2">
    <location>
        <begin position="160"/>
        <end position="180"/>
    </location>
</feature>
<sequence length="309" mass="33802">MLEKDVEKLETTPLRSVFASSDTKPDNKLAASAQSSSRKTHSPEEKPWPSLKIFDSFFPLIVIYAIAATLPVARWMLLQKEHVLLCMCSVAPLIPLVFLTTGVCTVIICFTFNYPKQNHALSHYVLDTLGTGFAGLSAYIVGIMIAPLVAGVIGFADAPVAGFIIVASFLPTMLYAGGVYETTLFIEQLSTQNISDVTFSSDFKFGLAFQGTKFVLYGILFLVCSLGNVKLYRYTAVHLAVNLVACLAMFAVFIFAAQDPFNTKLLVVDKFKGMGMAAVCNVFGVPEMSYRVVRKVMNDTMHATNSTLH</sequence>
<feature type="region of interest" description="Disordered" evidence="1">
    <location>
        <begin position="17"/>
        <end position="46"/>
    </location>
</feature>
<proteinExistence type="predicted"/>
<accession>A0AAD5XE53</accession>
<keyword evidence="2" id="KW-1133">Transmembrane helix</keyword>
<feature type="transmembrane region" description="Helical" evidence="2">
    <location>
        <begin position="57"/>
        <end position="77"/>
    </location>
</feature>
<dbReference type="AlphaFoldDB" id="A0AAD5XE53"/>
<feature type="transmembrane region" description="Helical" evidence="2">
    <location>
        <begin position="239"/>
        <end position="257"/>
    </location>
</feature>
<comment type="caution">
    <text evidence="3">The sequence shown here is derived from an EMBL/GenBank/DDBJ whole genome shotgun (WGS) entry which is preliminary data.</text>
</comment>
<gene>
    <name evidence="3" type="ORF">HK100_009641</name>
</gene>
<name>A0AAD5XE53_9FUNG</name>
<evidence type="ECO:0000313" key="4">
    <source>
        <dbReference type="Proteomes" id="UP001211907"/>
    </source>
</evidence>
<feature type="transmembrane region" description="Helical" evidence="2">
    <location>
        <begin position="214"/>
        <end position="232"/>
    </location>
</feature>
<protein>
    <submittedName>
        <fullName evidence="3">Uncharacterized protein</fullName>
    </submittedName>
</protein>
<organism evidence="3 4">
    <name type="scientific">Physocladia obscura</name>
    <dbReference type="NCBI Taxonomy" id="109957"/>
    <lineage>
        <taxon>Eukaryota</taxon>
        <taxon>Fungi</taxon>
        <taxon>Fungi incertae sedis</taxon>
        <taxon>Chytridiomycota</taxon>
        <taxon>Chytridiomycota incertae sedis</taxon>
        <taxon>Chytridiomycetes</taxon>
        <taxon>Chytridiales</taxon>
        <taxon>Chytriomycetaceae</taxon>
        <taxon>Physocladia</taxon>
    </lineage>
</organism>
<evidence type="ECO:0000313" key="3">
    <source>
        <dbReference type="EMBL" id="KAJ3127639.1"/>
    </source>
</evidence>
<reference evidence="3" key="1">
    <citation type="submission" date="2020-05" db="EMBL/GenBank/DDBJ databases">
        <title>Phylogenomic resolution of chytrid fungi.</title>
        <authorList>
            <person name="Stajich J.E."/>
            <person name="Amses K."/>
            <person name="Simmons R."/>
            <person name="Seto K."/>
            <person name="Myers J."/>
            <person name="Bonds A."/>
            <person name="Quandt C.A."/>
            <person name="Barry K."/>
            <person name="Liu P."/>
            <person name="Grigoriev I."/>
            <person name="Longcore J.E."/>
            <person name="James T.Y."/>
        </authorList>
    </citation>
    <scope>NUCLEOTIDE SEQUENCE</scope>
    <source>
        <strain evidence="3">JEL0513</strain>
    </source>
</reference>
<evidence type="ECO:0000256" key="2">
    <source>
        <dbReference type="SAM" id="Phobius"/>
    </source>
</evidence>
<keyword evidence="4" id="KW-1185">Reference proteome</keyword>
<feature type="transmembrane region" description="Helical" evidence="2">
    <location>
        <begin position="84"/>
        <end position="113"/>
    </location>
</feature>
<feature type="transmembrane region" description="Helical" evidence="2">
    <location>
        <begin position="133"/>
        <end position="153"/>
    </location>
</feature>